<evidence type="ECO:0000256" key="3">
    <source>
        <dbReference type="ARBA" id="ARBA00022449"/>
    </source>
</evidence>
<reference evidence="9 10" key="1">
    <citation type="submission" date="2019-06" db="EMBL/GenBank/DDBJ databases">
        <title>Saccharibacillus brassicae sp. nov., an endophytic bacterium isolated from Chinese cabbage seeds (Brassica pekinensis).</title>
        <authorList>
            <person name="Jiang L."/>
            <person name="Lee J."/>
            <person name="Kim S.W."/>
        </authorList>
    </citation>
    <scope>NUCLEOTIDE SEQUENCE [LARGE SCALE GENOMIC DNA]</scope>
    <source>
        <strain evidence="10">KCTC 43072 / ATSA2</strain>
    </source>
</reference>
<dbReference type="GO" id="GO:0005886">
    <property type="term" value="C:plasma membrane"/>
    <property type="evidence" value="ECO:0007669"/>
    <property type="project" value="UniProtKB-SubCell"/>
</dbReference>
<evidence type="ECO:0000313" key="9">
    <source>
        <dbReference type="EMBL" id="QDH20126.1"/>
    </source>
</evidence>
<evidence type="ECO:0000256" key="8">
    <source>
        <dbReference type="SAM" id="Phobius"/>
    </source>
</evidence>
<protein>
    <submittedName>
        <fullName evidence="9">Na+/H+ antiporter subunit E</fullName>
    </submittedName>
</protein>
<keyword evidence="3" id="KW-0813">Transport</keyword>
<evidence type="ECO:0000313" key="10">
    <source>
        <dbReference type="Proteomes" id="UP000316968"/>
    </source>
</evidence>
<keyword evidence="6 8" id="KW-1133">Transmembrane helix</keyword>
<evidence type="ECO:0000256" key="4">
    <source>
        <dbReference type="ARBA" id="ARBA00022475"/>
    </source>
</evidence>
<keyword evidence="10" id="KW-1185">Reference proteome</keyword>
<comment type="similarity">
    <text evidence="2">Belongs to the CPA3 antiporters (TC 2.A.63) subunit E family.</text>
</comment>
<organism evidence="9 10">
    <name type="scientific">Saccharibacillus brassicae</name>
    <dbReference type="NCBI Taxonomy" id="2583377"/>
    <lineage>
        <taxon>Bacteria</taxon>
        <taxon>Bacillati</taxon>
        <taxon>Bacillota</taxon>
        <taxon>Bacilli</taxon>
        <taxon>Bacillales</taxon>
        <taxon>Paenibacillaceae</taxon>
        <taxon>Saccharibacillus</taxon>
    </lineage>
</organism>
<keyword evidence="4" id="KW-1003">Cell membrane</keyword>
<proteinExistence type="inferred from homology"/>
<dbReference type="PANTHER" id="PTHR34584">
    <property type="entry name" value="NA(+)/H(+) ANTIPORTER SUBUNIT E1"/>
    <property type="match status" value="1"/>
</dbReference>
<keyword evidence="3" id="KW-0050">Antiport</keyword>
<feature type="transmembrane region" description="Helical" evidence="8">
    <location>
        <begin position="22"/>
        <end position="40"/>
    </location>
</feature>
<evidence type="ECO:0000256" key="1">
    <source>
        <dbReference type="ARBA" id="ARBA00004651"/>
    </source>
</evidence>
<dbReference type="OrthoDB" id="9800498at2"/>
<dbReference type="GO" id="GO:0015297">
    <property type="term" value="F:antiporter activity"/>
    <property type="evidence" value="ECO:0007669"/>
    <property type="project" value="UniProtKB-KW"/>
</dbReference>
<evidence type="ECO:0000256" key="6">
    <source>
        <dbReference type="ARBA" id="ARBA00022989"/>
    </source>
</evidence>
<dbReference type="PANTHER" id="PTHR34584:SF1">
    <property type="entry name" value="NA(+)_H(+) ANTIPORTER SUBUNIT E1"/>
    <property type="match status" value="1"/>
</dbReference>
<keyword evidence="5 8" id="KW-0812">Transmembrane</keyword>
<dbReference type="EMBL" id="CP041217">
    <property type="protein sequence ID" value="QDH20126.1"/>
    <property type="molecule type" value="Genomic_DNA"/>
</dbReference>
<dbReference type="Pfam" id="PF01899">
    <property type="entry name" value="MNHE"/>
    <property type="match status" value="1"/>
</dbReference>
<dbReference type="InterPro" id="IPR002758">
    <property type="entry name" value="Cation_antiport_E"/>
</dbReference>
<evidence type="ECO:0000256" key="7">
    <source>
        <dbReference type="ARBA" id="ARBA00023136"/>
    </source>
</evidence>
<evidence type="ECO:0000256" key="5">
    <source>
        <dbReference type="ARBA" id="ARBA00022692"/>
    </source>
</evidence>
<keyword evidence="7 8" id="KW-0472">Membrane</keyword>
<dbReference type="RefSeq" id="WP_141446512.1">
    <property type="nucleotide sequence ID" value="NZ_CBCSAZ010000006.1"/>
</dbReference>
<dbReference type="PIRSF" id="PIRSF019239">
    <property type="entry name" value="MrpE"/>
    <property type="match status" value="1"/>
</dbReference>
<dbReference type="AlphaFoldDB" id="A0A4Y6UUS0"/>
<dbReference type="GO" id="GO:0008324">
    <property type="term" value="F:monoatomic cation transmembrane transporter activity"/>
    <property type="evidence" value="ECO:0007669"/>
    <property type="project" value="InterPro"/>
</dbReference>
<gene>
    <name evidence="9" type="ORF">FFV09_04185</name>
</gene>
<comment type="subcellular location">
    <subcellularLocation>
        <location evidence="1">Cell membrane</location>
        <topology evidence="1">Multi-pass membrane protein</topology>
    </subcellularLocation>
</comment>
<name>A0A4Y6UUS0_SACBS</name>
<evidence type="ECO:0000256" key="2">
    <source>
        <dbReference type="ARBA" id="ARBA00006228"/>
    </source>
</evidence>
<dbReference type="Proteomes" id="UP000316968">
    <property type="component" value="Chromosome"/>
</dbReference>
<dbReference type="KEGG" id="saca:FFV09_04185"/>
<sequence>MAFQLLLNLAIAFVWMLLMRDMTISGFLVGLLIGLLLMTLMRRFFPRPFYPRKVWACVKLLGLLLKELVVSSFAVIRQIVKPKLTLSPGIFAYETELHPGWELTLLCALMNLTPGTLLLEVSHDEKTLYIHAMDMQEAHGVEKHIRETFEKAIMEVTRS</sequence>
<accession>A0A4Y6UUS0</accession>